<evidence type="ECO:0000313" key="5">
    <source>
        <dbReference type="WBParaSite" id="ACRNAN_scaffold8928.g29876.t1"/>
    </source>
</evidence>
<feature type="signal peptide" evidence="3">
    <location>
        <begin position="1"/>
        <end position="19"/>
    </location>
</feature>
<keyword evidence="3" id="KW-0732">Signal</keyword>
<dbReference type="AlphaFoldDB" id="A0A914EJT5"/>
<evidence type="ECO:0000256" key="2">
    <source>
        <dbReference type="ARBA" id="ARBA00023157"/>
    </source>
</evidence>
<evidence type="ECO:0000256" key="3">
    <source>
        <dbReference type="SAM" id="SignalP"/>
    </source>
</evidence>
<dbReference type="InterPro" id="IPR036383">
    <property type="entry name" value="TSP1_rpt_sf"/>
</dbReference>
<accession>A0A914EJT5</accession>
<dbReference type="SUPFAM" id="SSF82895">
    <property type="entry name" value="TSP-1 type 1 repeat"/>
    <property type="match status" value="3"/>
</dbReference>
<proteinExistence type="predicted"/>
<organism evidence="4 5">
    <name type="scientific">Acrobeloides nanus</name>
    <dbReference type="NCBI Taxonomy" id="290746"/>
    <lineage>
        <taxon>Eukaryota</taxon>
        <taxon>Metazoa</taxon>
        <taxon>Ecdysozoa</taxon>
        <taxon>Nematoda</taxon>
        <taxon>Chromadorea</taxon>
        <taxon>Rhabditida</taxon>
        <taxon>Tylenchina</taxon>
        <taxon>Cephalobomorpha</taxon>
        <taxon>Cephaloboidea</taxon>
        <taxon>Cephalobidae</taxon>
        <taxon>Acrobeloides</taxon>
    </lineage>
</organism>
<dbReference type="PANTHER" id="PTHR22906:SF48">
    <property type="entry name" value="THROMBOSPONDIN TYPE 1 DOMAIN PROTEIN"/>
    <property type="match status" value="1"/>
</dbReference>
<evidence type="ECO:0000313" key="4">
    <source>
        <dbReference type="Proteomes" id="UP000887540"/>
    </source>
</evidence>
<dbReference type="SMART" id="SM00209">
    <property type="entry name" value="TSP1"/>
    <property type="match status" value="3"/>
</dbReference>
<dbReference type="PROSITE" id="PS50092">
    <property type="entry name" value="TSP1"/>
    <property type="match status" value="3"/>
</dbReference>
<reference evidence="5" key="1">
    <citation type="submission" date="2022-11" db="UniProtKB">
        <authorList>
            <consortium name="WormBaseParasite"/>
        </authorList>
    </citation>
    <scope>IDENTIFICATION</scope>
</reference>
<dbReference type="Pfam" id="PF00090">
    <property type="entry name" value="TSP_1"/>
    <property type="match status" value="3"/>
</dbReference>
<dbReference type="PANTHER" id="PTHR22906">
    <property type="entry name" value="PROPERDIN"/>
    <property type="match status" value="1"/>
</dbReference>
<name>A0A914EJT5_9BILA</name>
<protein>
    <submittedName>
        <fullName evidence="5">Uncharacterized protein</fullName>
    </submittedName>
</protein>
<evidence type="ECO:0000256" key="1">
    <source>
        <dbReference type="ARBA" id="ARBA00022737"/>
    </source>
</evidence>
<sequence length="231" mass="25120">MLFQFLIGVSIFAQYGTSGCDICNQQGAWGEWGDWSLCAQQYGAYSQTRTRTCSSGNCPGGNDSESRPCLTYDVPSPPEWSDWSAWGACSATCGGGLQSRQRTCNTQCGACSCVGPSSQQQTCNTQACCGWTQWCEWSACSVTCGSGGYRSRTRICTCTTQGSRCLDGVPSEQEPCNGPDCPSTCDVCQPPPQPPCSTCQQQYQPLPCDTCPVFPYYGRQRRYIHSNNTFI</sequence>
<dbReference type="FunFam" id="2.20.100.10:FF:000001">
    <property type="entry name" value="semaphorin-5A isoform X1"/>
    <property type="match status" value="1"/>
</dbReference>
<keyword evidence="1" id="KW-0677">Repeat</keyword>
<dbReference type="InterPro" id="IPR052065">
    <property type="entry name" value="Compl_asym_regulator"/>
</dbReference>
<dbReference type="WBParaSite" id="ACRNAN_scaffold8928.g29876.t1">
    <property type="protein sequence ID" value="ACRNAN_scaffold8928.g29876.t1"/>
    <property type="gene ID" value="ACRNAN_scaffold8928.g29876"/>
</dbReference>
<keyword evidence="4" id="KW-1185">Reference proteome</keyword>
<feature type="chain" id="PRO_5037402163" evidence="3">
    <location>
        <begin position="20"/>
        <end position="231"/>
    </location>
</feature>
<dbReference type="Gene3D" id="2.20.100.10">
    <property type="entry name" value="Thrombospondin type-1 (TSP1) repeat"/>
    <property type="match status" value="3"/>
</dbReference>
<dbReference type="Proteomes" id="UP000887540">
    <property type="component" value="Unplaced"/>
</dbReference>
<dbReference type="PRINTS" id="PR01705">
    <property type="entry name" value="TSP1REPEAT"/>
</dbReference>
<keyword evidence="2" id="KW-1015">Disulfide bond</keyword>
<dbReference type="InterPro" id="IPR000884">
    <property type="entry name" value="TSP1_rpt"/>
</dbReference>